<dbReference type="GO" id="GO:0005886">
    <property type="term" value="C:plasma membrane"/>
    <property type="evidence" value="ECO:0007669"/>
    <property type="project" value="UniProtKB-SubCell"/>
</dbReference>
<dbReference type="InterPro" id="IPR002994">
    <property type="entry name" value="Surf1/Shy1"/>
</dbReference>
<keyword evidence="3" id="KW-1185">Reference proteome</keyword>
<dbReference type="OrthoDB" id="6079986at2"/>
<reference evidence="2 3" key="1">
    <citation type="submission" date="2018-04" db="EMBL/GenBank/DDBJ databases">
        <title>The genome sequence of Caulobacter sp. 744.</title>
        <authorList>
            <person name="Gao J."/>
            <person name="Sun J."/>
        </authorList>
    </citation>
    <scope>NUCLEOTIDE SEQUENCE [LARGE SCALE GENOMIC DNA]</scope>
    <source>
        <strain evidence="2 3">774</strain>
    </source>
</reference>
<dbReference type="PROSITE" id="PS50895">
    <property type="entry name" value="SURF1"/>
    <property type="match status" value="1"/>
</dbReference>
<dbReference type="Pfam" id="PF02104">
    <property type="entry name" value="SURF1"/>
    <property type="match status" value="1"/>
</dbReference>
<keyword evidence="1" id="KW-1133">Transmembrane helix</keyword>
<evidence type="ECO:0000256" key="1">
    <source>
        <dbReference type="RuleBase" id="RU363076"/>
    </source>
</evidence>
<dbReference type="RefSeq" id="WP_109101981.1">
    <property type="nucleotide sequence ID" value="NZ_QDKQ01000057.1"/>
</dbReference>
<gene>
    <name evidence="2" type="ORF">DDF67_16660</name>
</gene>
<dbReference type="EMBL" id="QDKQ01000057">
    <property type="protein sequence ID" value="PVM85829.1"/>
    <property type="molecule type" value="Genomic_DNA"/>
</dbReference>
<dbReference type="Proteomes" id="UP000245073">
    <property type="component" value="Unassembled WGS sequence"/>
</dbReference>
<feature type="transmembrane region" description="Helical" evidence="1">
    <location>
        <begin position="12"/>
        <end position="33"/>
    </location>
</feature>
<proteinExistence type="inferred from homology"/>
<comment type="similarity">
    <text evidence="1">Belongs to the SURF1 family.</text>
</comment>
<keyword evidence="1" id="KW-1003">Cell membrane</keyword>
<protein>
    <recommendedName>
        <fullName evidence="1">SURF1-like protein</fullName>
    </recommendedName>
</protein>
<dbReference type="CDD" id="cd06662">
    <property type="entry name" value="SURF1"/>
    <property type="match status" value="1"/>
</dbReference>
<organism evidence="2 3">
    <name type="scientific">Caulobacter endophyticus</name>
    <dbReference type="NCBI Taxonomy" id="2172652"/>
    <lineage>
        <taxon>Bacteria</taxon>
        <taxon>Pseudomonadati</taxon>
        <taxon>Pseudomonadota</taxon>
        <taxon>Alphaproteobacteria</taxon>
        <taxon>Caulobacterales</taxon>
        <taxon>Caulobacteraceae</taxon>
        <taxon>Caulobacter</taxon>
    </lineage>
</organism>
<accession>A0A2T9JQ47</accession>
<name>A0A2T9JQ47_9CAUL</name>
<evidence type="ECO:0000313" key="2">
    <source>
        <dbReference type="EMBL" id="PVM85829.1"/>
    </source>
</evidence>
<feature type="transmembrane region" description="Helical" evidence="1">
    <location>
        <begin position="204"/>
        <end position="224"/>
    </location>
</feature>
<comment type="subcellular location">
    <subcellularLocation>
        <location evidence="1">Cell membrane</location>
        <topology evidence="1">Multi-pass membrane protein</topology>
    </subcellularLocation>
</comment>
<dbReference type="AlphaFoldDB" id="A0A2T9JQ47"/>
<sequence length="229" mass="24400">MSEAVSAKKSRFPIVLTIVTLIAFTILCGLGSWQMQRLAWKEDLLARIETLKTAPAVPLAGVLARADRGEDVDFVRVAADCAPGHTAPLPLVYGVRDGDMVWRAMAACRLAGQAHGVVLLDLGLVDALTGQIQPSPRTFVAPSRAVGVLMAPKALGGDREKALAAVAADRPASHILMVETATPAVAGVTPAPLPAEISNRHLEYALTWFGLAVTLLFIYAAMLWRKMRS</sequence>
<keyword evidence="1" id="KW-0812">Transmembrane</keyword>
<evidence type="ECO:0000313" key="3">
    <source>
        <dbReference type="Proteomes" id="UP000245073"/>
    </source>
</evidence>
<comment type="caution">
    <text evidence="2">The sequence shown here is derived from an EMBL/GenBank/DDBJ whole genome shotgun (WGS) entry which is preliminary data.</text>
</comment>
<keyword evidence="1" id="KW-0472">Membrane</keyword>